<dbReference type="SUPFAM" id="SSF48452">
    <property type="entry name" value="TPR-like"/>
    <property type="match status" value="1"/>
</dbReference>
<comment type="caution">
    <text evidence="6">The sequence shown here is derived from an EMBL/GenBank/DDBJ whole genome shotgun (WGS) entry which is preliminary data.</text>
</comment>
<reference evidence="6 7" key="1">
    <citation type="submission" date="2020-08" db="EMBL/GenBank/DDBJ databases">
        <title>Genomic Encyclopedia of Type Strains, Phase IV (KMG-IV): sequencing the most valuable type-strain genomes for metagenomic binning, comparative biology and taxonomic classification.</title>
        <authorList>
            <person name="Goeker M."/>
        </authorList>
    </citation>
    <scope>NUCLEOTIDE SEQUENCE [LARGE SCALE GENOMIC DNA]</scope>
    <source>
        <strain evidence="6 7">DSM 2461</strain>
    </source>
</reference>
<dbReference type="EMBL" id="JACHGJ010000005">
    <property type="protein sequence ID" value="MBB6481011.1"/>
    <property type="molecule type" value="Genomic_DNA"/>
</dbReference>
<evidence type="ECO:0000313" key="7">
    <source>
        <dbReference type="Proteomes" id="UP000587760"/>
    </source>
</evidence>
<organism evidence="6 7">
    <name type="scientific">Spirochaeta isovalerica</name>
    <dbReference type="NCBI Taxonomy" id="150"/>
    <lineage>
        <taxon>Bacteria</taxon>
        <taxon>Pseudomonadati</taxon>
        <taxon>Spirochaetota</taxon>
        <taxon>Spirochaetia</taxon>
        <taxon>Spirochaetales</taxon>
        <taxon>Spirochaetaceae</taxon>
        <taxon>Spirochaeta</taxon>
    </lineage>
</organism>
<keyword evidence="4" id="KW-0175">Coiled coil</keyword>
<keyword evidence="2 3" id="KW-0802">TPR repeat</keyword>
<dbReference type="Pfam" id="PF14559">
    <property type="entry name" value="TPR_19"/>
    <property type="match status" value="1"/>
</dbReference>
<dbReference type="PROSITE" id="PS50293">
    <property type="entry name" value="TPR_REGION"/>
    <property type="match status" value="1"/>
</dbReference>
<proteinExistence type="predicted"/>
<feature type="signal peptide" evidence="5">
    <location>
        <begin position="1"/>
        <end position="23"/>
    </location>
</feature>
<dbReference type="PANTHER" id="PTHR45641:SF19">
    <property type="entry name" value="NEPHROCYSTIN-3"/>
    <property type="match status" value="1"/>
</dbReference>
<accession>A0A841RCA3</accession>
<name>A0A841RCA3_9SPIO</name>
<dbReference type="Gene3D" id="3.10.620.30">
    <property type="match status" value="1"/>
</dbReference>
<feature type="chain" id="PRO_5032648273" evidence="5">
    <location>
        <begin position="24"/>
        <end position="695"/>
    </location>
</feature>
<dbReference type="InterPro" id="IPR011990">
    <property type="entry name" value="TPR-like_helical_dom_sf"/>
</dbReference>
<dbReference type="SMART" id="SM00028">
    <property type="entry name" value="TPR"/>
    <property type="match status" value="3"/>
</dbReference>
<protein>
    <submittedName>
        <fullName evidence="6">Tetratricopeptide (TPR) repeat protein</fullName>
    </submittedName>
</protein>
<evidence type="ECO:0000256" key="5">
    <source>
        <dbReference type="SAM" id="SignalP"/>
    </source>
</evidence>
<evidence type="ECO:0000256" key="4">
    <source>
        <dbReference type="SAM" id="Coils"/>
    </source>
</evidence>
<feature type="repeat" description="TPR" evidence="3">
    <location>
        <begin position="592"/>
        <end position="625"/>
    </location>
</feature>
<keyword evidence="5" id="KW-0732">Signal</keyword>
<dbReference type="Gene3D" id="1.25.40.10">
    <property type="entry name" value="Tetratricopeptide repeat domain"/>
    <property type="match status" value="1"/>
</dbReference>
<feature type="repeat" description="TPR" evidence="3">
    <location>
        <begin position="558"/>
        <end position="591"/>
    </location>
</feature>
<dbReference type="PANTHER" id="PTHR45641">
    <property type="entry name" value="TETRATRICOPEPTIDE REPEAT PROTEIN (AFU_ORTHOLOGUE AFUA_6G03870)"/>
    <property type="match status" value="1"/>
</dbReference>
<keyword evidence="1" id="KW-0677">Repeat</keyword>
<evidence type="ECO:0000256" key="1">
    <source>
        <dbReference type="ARBA" id="ARBA00022737"/>
    </source>
</evidence>
<dbReference type="PROSITE" id="PS50005">
    <property type="entry name" value="TPR"/>
    <property type="match status" value="2"/>
</dbReference>
<evidence type="ECO:0000256" key="3">
    <source>
        <dbReference type="PROSITE-ProRule" id="PRU00339"/>
    </source>
</evidence>
<dbReference type="Proteomes" id="UP000587760">
    <property type="component" value="Unassembled WGS sequence"/>
</dbReference>
<keyword evidence="7" id="KW-1185">Reference proteome</keyword>
<dbReference type="RefSeq" id="WP_184747258.1">
    <property type="nucleotide sequence ID" value="NZ_JACHGJ010000005.1"/>
</dbReference>
<dbReference type="InterPro" id="IPR019734">
    <property type="entry name" value="TPR_rpt"/>
</dbReference>
<gene>
    <name evidence="6" type="ORF">HNR50_002684</name>
</gene>
<feature type="coiled-coil region" evidence="4">
    <location>
        <begin position="642"/>
        <end position="669"/>
    </location>
</feature>
<sequence length="695" mass="77720">MKNKTAGIALALFLFFLSSAAFAQINENTSIQIFPQFNLGLPGGRMGDLGATIGGGADLKIQHLFDSLPFLYLEGDVTAGVLPYPGNNLVMLTAGMGVGVNLKLLNRMSLDVGAQGGWYLGLVSGEEGVFSNPWFGGNVNVLFDMTPNLTLTAGAGYKYFIYPDQMLHHGLSFQIGTVFRLGSKDNRSELEMESIEIDPLFPILYEYYSDNAFGKLIIKNTERNTIEDLKVSFYVDQYMEQPEVCATVPLLKRGETAEVDLKAIFTTGLLDLTDTSKVSTEIQVSYNLLGRKISYSTPQTIRVLGRNSLTWDDDRKAASFVSAKDPTVQLFARNTAGVIRELDQSAINLNLRIALGIFETLELYGMNYVIDPASSYIEMSENSDAVDFVQFPSQTLTFRAGDCDDLSVLATSLLESVGIETAFITVPGHIYMAFSLGITKEEARRTFTNLDEFVFHDDKTWIPVEITLLSEGFLEAWKYGAREWREYDGLGRAQFYPVHDAWTKYKAATVPGGALPLLFPSQENMISNYNESLDIFIERELEPHVAEFSEKLQRRDTARLRNSFGVVYAKYGKYDKAEEQFNRALRMEPDFAPAMINMGNILFLQKEMDAALNMYNKADALKPDTPTIIAAIAKTRYEMEQYDQVKNLYQDLQNKAPDLAAQYAYLNNEISVIGRASAARANVVTDWEVDEENEE</sequence>
<evidence type="ECO:0000313" key="6">
    <source>
        <dbReference type="EMBL" id="MBB6481011.1"/>
    </source>
</evidence>
<evidence type="ECO:0000256" key="2">
    <source>
        <dbReference type="ARBA" id="ARBA00022803"/>
    </source>
</evidence>
<dbReference type="AlphaFoldDB" id="A0A841RCA3"/>